<sequence length="235" mass="26648">MVTEDFEDGKSSSTLLVYFSAIWGLSKEEGNEYLRPARSALRQSEGSVYHFYWSENGQTISWDRDTHLSMGQFRRLAHEAFHQAMVQSRRLMYDFEPEDPKIGSLRDQLSKTTPGYSFLTDPQNKLEELYLTVFMRACIAPVDGLLKSQNHDGQSGWDTVAAQAYLHGHDALLKILMVLGQLDSGQCARVSELLTLEDTNTRSRLRGIGIFGGQMFSITHHNKAHLTTNPYAILR</sequence>
<evidence type="ECO:0000313" key="2">
    <source>
        <dbReference type="Proteomes" id="UP000536711"/>
    </source>
</evidence>
<dbReference type="EMBL" id="JAADJF010000316">
    <property type="protein sequence ID" value="KAF4424741.1"/>
    <property type="molecule type" value="Genomic_DNA"/>
</dbReference>
<proteinExistence type="predicted"/>
<gene>
    <name evidence="1" type="ORF">FACUT_10201</name>
</gene>
<comment type="caution">
    <text evidence="1">The sequence shown here is derived from an EMBL/GenBank/DDBJ whole genome shotgun (WGS) entry which is preliminary data.</text>
</comment>
<accession>A0A8H4JHF5</accession>
<dbReference type="AlphaFoldDB" id="A0A8H4JHF5"/>
<organism evidence="1 2">
    <name type="scientific">Fusarium acutatum</name>
    <dbReference type="NCBI Taxonomy" id="78861"/>
    <lineage>
        <taxon>Eukaryota</taxon>
        <taxon>Fungi</taxon>
        <taxon>Dikarya</taxon>
        <taxon>Ascomycota</taxon>
        <taxon>Pezizomycotina</taxon>
        <taxon>Sordariomycetes</taxon>
        <taxon>Hypocreomycetidae</taxon>
        <taxon>Hypocreales</taxon>
        <taxon>Nectriaceae</taxon>
        <taxon>Fusarium</taxon>
        <taxon>Fusarium fujikuroi species complex</taxon>
    </lineage>
</organism>
<name>A0A8H4JHF5_9HYPO</name>
<evidence type="ECO:0000313" key="1">
    <source>
        <dbReference type="EMBL" id="KAF4424741.1"/>
    </source>
</evidence>
<dbReference type="OrthoDB" id="4845846at2759"/>
<dbReference type="Proteomes" id="UP000536711">
    <property type="component" value="Unassembled WGS sequence"/>
</dbReference>
<protein>
    <submittedName>
        <fullName evidence="1">Uncharacterized protein</fullName>
    </submittedName>
</protein>
<keyword evidence="2" id="KW-1185">Reference proteome</keyword>
<reference evidence="1 2" key="1">
    <citation type="submission" date="2020-01" db="EMBL/GenBank/DDBJ databases">
        <title>Identification and distribution of gene clusters putatively required for synthesis of sphingolipid metabolism inhibitors in phylogenetically diverse species of the filamentous fungus Fusarium.</title>
        <authorList>
            <person name="Kim H.-S."/>
            <person name="Busman M."/>
            <person name="Brown D.W."/>
            <person name="Divon H."/>
            <person name="Uhlig S."/>
            <person name="Proctor R.H."/>
        </authorList>
    </citation>
    <scope>NUCLEOTIDE SEQUENCE [LARGE SCALE GENOMIC DNA]</scope>
    <source>
        <strain evidence="1 2">NRRL 13308</strain>
    </source>
</reference>